<accession>A0AAD5FXM5</accession>
<feature type="domain" description="AN1-type" evidence="6">
    <location>
        <begin position="23"/>
        <end position="69"/>
    </location>
</feature>
<dbReference type="GO" id="GO:0008270">
    <property type="term" value="F:zinc ion binding"/>
    <property type="evidence" value="ECO:0007669"/>
    <property type="project" value="UniProtKB-KW"/>
</dbReference>
<evidence type="ECO:0000313" key="8">
    <source>
        <dbReference type="Proteomes" id="UP001204833"/>
    </source>
</evidence>
<dbReference type="SUPFAM" id="SSF118310">
    <property type="entry name" value="AN1-like Zinc finger"/>
    <property type="match status" value="1"/>
</dbReference>
<keyword evidence="2 4" id="KW-0863">Zinc-finger</keyword>
<dbReference type="InterPro" id="IPR035896">
    <property type="entry name" value="AN1-like_Znf"/>
</dbReference>
<organism evidence="7 8">
    <name type="scientific">Candida theae</name>
    <dbReference type="NCBI Taxonomy" id="1198502"/>
    <lineage>
        <taxon>Eukaryota</taxon>
        <taxon>Fungi</taxon>
        <taxon>Dikarya</taxon>
        <taxon>Ascomycota</taxon>
        <taxon>Saccharomycotina</taxon>
        <taxon>Pichiomycetes</taxon>
        <taxon>Debaryomycetaceae</taxon>
        <taxon>Candida/Lodderomyces clade</taxon>
        <taxon>Candida</taxon>
    </lineage>
</organism>
<dbReference type="PROSITE" id="PS51039">
    <property type="entry name" value="ZF_AN1"/>
    <property type="match status" value="1"/>
</dbReference>
<dbReference type="EMBL" id="JAIHNG010000133">
    <property type="protein sequence ID" value="KAI5954735.1"/>
    <property type="molecule type" value="Genomic_DNA"/>
</dbReference>
<feature type="compositionally biased region" description="Low complexity" evidence="5">
    <location>
        <begin position="169"/>
        <end position="188"/>
    </location>
</feature>
<gene>
    <name evidence="7" type="ORF">KGF57_003758</name>
</gene>
<feature type="compositionally biased region" description="Gly residues" evidence="5">
    <location>
        <begin position="159"/>
        <end position="168"/>
    </location>
</feature>
<feature type="region of interest" description="Disordered" evidence="5">
    <location>
        <begin position="72"/>
        <end position="95"/>
    </location>
</feature>
<dbReference type="GO" id="GO:0005737">
    <property type="term" value="C:cytoplasm"/>
    <property type="evidence" value="ECO:0007669"/>
    <property type="project" value="TreeGrafter"/>
</dbReference>
<keyword evidence="1" id="KW-0479">Metal-binding</keyword>
<dbReference type="GeneID" id="76151816"/>
<evidence type="ECO:0000259" key="6">
    <source>
        <dbReference type="PROSITE" id="PS51039"/>
    </source>
</evidence>
<sequence length="313" mass="34137">MSSVANLFIDKTQAPPKEDQGIMDIGKNCSYCNQLDFLPFTCEFCKKTYCSNHRTLEQHHCPHKDKFYNQAPPVHADRSGGALSSTSTSTTISSKSLFPDRAADRKLIDEKLKKSPEPTTIKETQFRVGDVAGTNAFKKFQKFLSIQKDKKSSSSSSSSGGGGGGGASGSISRLFGKKSSSGTTTTTGNNAPASKFADMAKLKKNAQGDAKISASDRIYLWCVYVKDPNAAMNIEQDRKPVYVSKNWVVGKSLDSIAEKLRISNINNSTTIADEKLNIFKIDEATNEPRLVKTSDKSSFLKNGDTVYLVRGVI</sequence>
<protein>
    <recommendedName>
        <fullName evidence="6">AN1-type domain-containing protein</fullName>
    </recommendedName>
</protein>
<evidence type="ECO:0000256" key="3">
    <source>
        <dbReference type="ARBA" id="ARBA00022833"/>
    </source>
</evidence>
<reference evidence="7 8" key="1">
    <citation type="journal article" date="2022" name="DNA Res.">
        <title>Genome analysis of five recently described species of the CUG-Ser clade uncovers Candida theae as a new hybrid lineage with pathogenic potential in the Candida parapsilosis species complex.</title>
        <authorList>
            <person name="Mixao V."/>
            <person name="Del Olmo V."/>
            <person name="Hegedusova E."/>
            <person name="Saus E."/>
            <person name="Pryszcz L."/>
            <person name="Cillingova A."/>
            <person name="Nosek J."/>
            <person name="Gabaldon T."/>
        </authorList>
    </citation>
    <scope>NUCLEOTIDE SEQUENCE [LARGE SCALE GENOMIC DNA]</scope>
    <source>
        <strain evidence="7 8">CBS 12239</strain>
    </source>
</reference>
<dbReference type="Pfam" id="PF25327">
    <property type="entry name" value="UBL_ZFAND1"/>
    <property type="match status" value="1"/>
</dbReference>
<dbReference type="Proteomes" id="UP001204833">
    <property type="component" value="Unassembled WGS sequence"/>
</dbReference>
<proteinExistence type="predicted"/>
<evidence type="ECO:0000256" key="2">
    <source>
        <dbReference type="ARBA" id="ARBA00022771"/>
    </source>
</evidence>
<evidence type="ECO:0000313" key="7">
    <source>
        <dbReference type="EMBL" id="KAI5954735.1"/>
    </source>
</evidence>
<dbReference type="InterPro" id="IPR057358">
    <property type="entry name" value="UBL_ZFAND1-like"/>
</dbReference>
<keyword evidence="3" id="KW-0862">Zinc</keyword>
<evidence type="ECO:0000256" key="1">
    <source>
        <dbReference type="ARBA" id="ARBA00022723"/>
    </source>
</evidence>
<keyword evidence="8" id="KW-1185">Reference proteome</keyword>
<feature type="region of interest" description="Disordered" evidence="5">
    <location>
        <begin position="150"/>
        <end position="193"/>
    </location>
</feature>
<evidence type="ECO:0000256" key="5">
    <source>
        <dbReference type="SAM" id="MobiDB-lite"/>
    </source>
</evidence>
<dbReference type="AlphaFoldDB" id="A0AAD5FXM5"/>
<dbReference type="PANTHER" id="PTHR14677">
    <property type="entry name" value="ARSENITE INDUCUBLE RNA ASSOCIATED PROTEIN AIP-1-RELATED"/>
    <property type="match status" value="1"/>
</dbReference>
<name>A0AAD5FXM5_9ASCO</name>
<dbReference type="SMART" id="SM00154">
    <property type="entry name" value="ZnF_AN1"/>
    <property type="match status" value="1"/>
</dbReference>
<feature type="compositionally biased region" description="Low complexity" evidence="5">
    <location>
        <begin position="84"/>
        <end position="95"/>
    </location>
</feature>
<dbReference type="Gene3D" id="4.10.1110.10">
    <property type="entry name" value="AN1-like Zinc finger"/>
    <property type="match status" value="1"/>
</dbReference>
<comment type="caution">
    <text evidence="7">The sequence shown here is derived from an EMBL/GenBank/DDBJ whole genome shotgun (WGS) entry which is preliminary data.</text>
</comment>
<evidence type="ECO:0000256" key="4">
    <source>
        <dbReference type="PROSITE-ProRule" id="PRU00449"/>
    </source>
</evidence>
<dbReference type="PANTHER" id="PTHR14677:SF40">
    <property type="entry name" value="CDC48-ASSOCIATED UBIQUITIN-LIKE_ZINC FINGER PROTEIN 1"/>
    <property type="match status" value="1"/>
</dbReference>
<dbReference type="InterPro" id="IPR000058">
    <property type="entry name" value="Znf_AN1"/>
</dbReference>
<dbReference type="Pfam" id="PF01428">
    <property type="entry name" value="zf-AN1"/>
    <property type="match status" value="1"/>
</dbReference>
<dbReference type="RefSeq" id="XP_051607622.1">
    <property type="nucleotide sequence ID" value="XM_051753211.1"/>
</dbReference>